<keyword evidence="3" id="KW-1185">Reference proteome</keyword>
<dbReference type="EMBL" id="QXGK01000001">
    <property type="protein sequence ID" value="RSX58771.1"/>
    <property type="molecule type" value="Genomic_DNA"/>
</dbReference>
<evidence type="ECO:0000256" key="1">
    <source>
        <dbReference type="SAM" id="Phobius"/>
    </source>
</evidence>
<feature type="transmembrane region" description="Helical" evidence="1">
    <location>
        <begin position="191"/>
        <end position="215"/>
    </location>
</feature>
<keyword evidence="1" id="KW-0812">Transmembrane</keyword>
<feature type="transmembrane region" description="Helical" evidence="1">
    <location>
        <begin position="258"/>
        <end position="280"/>
    </location>
</feature>
<feature type="transmembrane region" description="Helical" evidence="1">
    <location>
        <begin position="118"/>
        <end position="142"/>
    </location>
</feature>
<feature type="transmembrane region" description="Helical" evidence="1">
    <location>
        <begin position="328"/>
        <end position="346"/>
    </location>
</feature>
<feature type="transmembrane region" description="Helical" evidence="1">
    <location>
        <begin position="27"/>
        <end position="44"/>
    </location>
</feature>
<dbReference type="Proteomes" id="UP000287470">
    <property type="component" value="Unassembled WGS sequence"/>
</dbReference>
<feature type="transmembrane region" description="Helical" evidence="1">
    <location>
        <begin position="65"/>
        <end position="98"/>
    </location>
</feature>
<keyword evidence="1" id="KW-1133">Transmembrane helix</keyword>
<dbReference type="AlphaFoldDB" id="A0A430FWN2"/>
<evidence type="ECO:0000313" key="3">
    <source>
        <dbReference type="Proteomes" id="UP000287470"/>
    </source>
</evidence>
<sequence length="558" mass="58316">MSAALILVRLRWALTWAALRKSVWQTVGYVIALALAAGTVIMFARAAIDVGSLPAELTIPDGPTLPLLGAGGLLHVGVVLAGTLATVFIAFVQLMLLGEGSTMNPRKFALYGIPDHRLQFGLLLAGLSGLPAICGVLSLLAWAGAYRRMGAAAVVAGVVAAPVAVLTMMSIAKALIAAATTLVNTRRGRNVFYMVTVLLFVALFQVPSIALSAGIDDGMDLADAIAGMARGVSILAWTPLGAAYQLPFDAAAGAWGALAGRLVLLAATWVACYLIGVWCLRRDRLTAGAGGGAVKTKGVGAFAWMPDSPSGAVSARLLTFLRRDPRQAMLFAMPLFFAAIFAFQAHAVGEPMAMWVALPFCGWVMSITESNGVAYDGRGFAMQVICGVDGVTDRIGRVRVYTGIIVAYMLILFVVIAVVTGDWARPDRLLIGALCAAIGIDAGLCGLGMAEITSCTLMYPVPSMDKPFSSPQGRALAQGFFPLIYMIGGILLLAPTGITALAMLFTGAIFDWYGALIPVSLLNGAAVAALGTWLGGKLLDARMLAVMRNLESFASLQQ</sequence>
<evidence type="ECO:0000313" key="2">
    <source>
        <dbReference type="EMBL" id="RSX58771.1"/>
    </source>
</evidence>
<dbReference type="RefSeq" id="WP_125967346.1">
    <property type="nucleotide sequence ID" value="NZ_QXGK01000001.1"/>
</dbReference>
<gene>
    <name evidence="2" type="ORF">D2E24_0067</name>
</gene>
<feature type="transmembrane region" description="Helical" evidence="1">
    <location>
        <begin position="154"/>
        <end position="179"/>
    </location>
</feature>
<comment type="caution">
    <text evidence="2">The sequence shown here is derived from an EMBL/GenBank/DDBJ whole genome shotgun (WGS) entry which is preliminary data.</text>
</comment>
<proteinExistence type="predicted"/>
<feature type="transmembrane region" description="Helical" evidence="1">
    <location>
        <begin position="431"/>
        <end position="459"/>
    </location>
</feature>
<organism evidence="2 3">
    <name type="scientific">Bifidobacterium samirii</name>
    <dbReference type="NCBI Taxonomy" id="2306974"/>
    <lineage>
        <taxon>Bacteria</taxon>
        <taxon>Bacillati</taxon>
        <taxon>Actinomycetota</taxon>
        <taxon>Actinomycetes</taxon>
        <taxon>Bifidobacteriales</taxon>
        <taxon>Bifidobacteriaceae</taxon>
        <taxon>Bifidobacterium</taxon>
    </lineage>
</organism>
<name>A0A430FWN2_9BIFI</name>
<dbReference type="OrthoDB" id="3261041at2"/>
<keyword evidence="1" id="KW-0472">Membrane</keyword>
<protein>
    <submittedName>
        <fullName evidence="2">ABC transporter permease</fullName>
    </submittedName>
</protein>
<feature type="transmembrane region" description="Helical" evidence="1">
    <location>
        <begin position="512"/>
        <end position="534"/>
    </location>
</feature>
<feature type="transmembrane region" description="Helical" evidence="1">
    <location>
        <begin position="480"/>
        <end position="506"/>
    </location>
</feature>
<feature type="transmembrane region" description="Helical" evidence="1">
    <location>
        <begin position="400"/>
        <end position="419"/>
    </location>
</feature>
<reference evidence="2 3" key="1">
    <citation type="submission" date="2018-09" db="EMBL/GenBank/DDBJ databases">
        <title>Characterization of the phylogenetic diversity of five novel species belonging to the genus Bifidobacterium.</title>
        <authorList>
            <person name="Lugli G.A."/>
            <person name="Duranti S."/>
            <person name="Milani C."/>
        </authorList>
    </citation>
    <scope>NUCLEOTIDE SEQUENCE [LARGE SCALE GENOMIC DNA]</scope>
    <source>
        <strain evidence="2 3">2033B</strain>
    </source>
</reference>
<accession>A0A430FWN2</accession>